<keyword evidence="14" id="KW-1185">Reference proteome</keyword>
<evidence type="ECO:0000256" key="9">
    <source>
        <dbReference type="ARBA" id="ARBA00023118"/>
    </source>
</evidence>
<comment type="similarity">
    <text evidence="2">In the central section; belongs to the CRISPR-associated helicase Cas3 family.</text>
</comment>
<reference evidence="13" key="1">
    <citation type="submission" date="2021-02" db="EMBL/GenBank/DDBJ databases">
        <title>Natrosporangium hydrolyticum gen. nov., sp. nov, a haloalkaliphilic actinobacterium from a soda solonchak soil.</title>
        <authorList>
            <person name="Sorokin D.Y."/>
            <person name="Khijniak T.V."/>
            <person name="Zakharycheva A.P."/>
            <person name="Boueva O.V."/>
            <person name="Ariskina E.V."/>
            <person name="Hahnke R.L."/>
            <person name="Bunk B."/>
            <person name="Sproer C."/>
            <person name="Schumann P."/>
            <person name="Evtushenko L.I."/>
            <person name="Kublanov I.V."/>
        </authorList>
    </citation>
    <scope>NUCLEOTIDE SEQUENCE</scope>
    <source>
        <strain evidence="13">DSM 106523</strain>
    </source>
</reference>
<dbReference type="SUPFAM" id="SSF52540">
    <property type="entry name" value="P-loop containing nucleoside triphosphate hydrolases"/>
    <property type="match status" value="1"/>
</dbReference>
<dbReference type="InterPro" id="IPR006483">
    <property type="entry name" value="CRISPR-assoc_Cas3_HD"/>
</dbReference>
<evidence type="ECO:0000259" key="11">
    <source>
        <dbReference type="PROSITE" id="PS51192"/>
    </source>
</evidence>
<evidence type="ECO:0000256" key="10">
    <source>
        <dbReference type="SAM" id="MobiDB-lite"/>
    </source>
</evidence>
<sequence>MGVRSLSDAAASVWAKSPRQGLGWLPLWQHLSDSAAVAARLWDEWLPAATRETISKALPGGVDDGRRLVRWLAGVHDIGKATPAFAVQVPFLAERMRREGLSMPDAIAYQERKLAMHATAGQLLLEEWLRESHGWDLSQARQFSVIVGGHHGVPPSAAGLGDAQDRPALLGTAQVSPAQWRSVQRELMDWAAATFEVNDRLPEWRFVRLSQAAQVIVTGLIIVADWVASNEELFSYDEATFGLAERADTAWAELDLPTPWRAVAADESMDELLSSRFGLAVGVVARPVQVRAVELARRMPTAGVLIVEAPMGEGKTEAALAAAEVLAERSGAGGCFVALPTRATSDAMFHRVLTWLGQLPDADPGRGALPVTLAHGKARFNDDYRSLMRGRVVGVAQDAAGGGHRERELAAHQWLTGRKKAMLSSFVVGTIDQLLFAALKSRHVALRHLGLAGKVVIIDEAHAYDVYMGQYLDRALEWLAAYGVPTIILSATLPAKRRRELVEAYERGRNPGAELAPRRRSWRDSAPAASPAPVHPLEQEIGYPVLVASGPAGVPLVETAEPSGRETAVVLERIEDDLPALAQLLGRDLHAGGCALVICNTVRRVHETAETLREALAPAGIDVSVAHSRFLAPDRAAKDQWLRDHFGPPDHCAVAGTVRPSSHVVVASQVAEQSLDIDFDLLVTDLAPADLLLQRMGRLHRHPRGKDQQDRPQALQQARCVLRGVADWSTQPPQPVAGSVRVYQAHPLLRSLAVLHETLEQGGQINLPADIAPLVQTAYGDSPIGPPDWGASMAEAQHRHQELYAEKERRARTFRLGGVGDDGEPIVGWLDANVGDADDDRRGRAQVRDTPAESVEVHVLVRRLDGTLITPPWLLSGGGKEVSTERTPDGFLGRTIASCTLSLPIELSTEEAIEELERRNDYEAWQHSPWLTGQLILDIDEQGHAELAGYQLHYDRLDGLALGRTQ</sequence>
<dbReference type="PROSITE" id="PS51643">
    <property type="entry name" value="HD_CAS3"/>
    <property type="match status" value="1"/>
</dbReference>
<dbReference type="GO" id="GO:0005524">
    <property type="term" value="F:ATP binding"/>
    <property type="evidence" value="ECO:0007669"/>
    <property type="project" value="UniProtKB-KW"/>
</dbReference>
<dbReference type="GO" id="GO:0051607">
    <property type="term" value="P:defense response to virus"/>
    <property type="evidence" value="ECO:0007669"/>
    <property type="project" value="UniProtKB-KW"/>
</dbReference>
<dbReference type="Pfam" id="PF22590">
    <property type="entry name" value="Cas3-like_C_2"/>
    <property type="match status" value="1"/>
</dbReference>
<dbReference type="GO" id="GO:0003724">
    <property type="term" value="F:RNA helicase activity"/>
    <property type="evidence" value="ECO:0007669"/>
    <property type="project" value="TreeGrafter"/>
</dbReference>
<dbReference type="InterPro" id="IPR011545">
    <property type="entry name" value="DEAD/DEAH_box_helicase_dom"/>
</dbReference>
<dbReference type="AlphaFoldDB" id="A0A895YE23"/>
<dbReference type="Pfam" id="PF00270">
    <property type="entry name" value="DEAD"/>
    <property type="match status" value="1"/>
</dbReference>
<dbReference type="InterPro" id="IPR041372">
    <property type="entry name" value="Cas3_C"/>
</dbReference>
<keyword evidence="7" id="KW-0347">Helicase</keyword>
<dbReference type="CDD" id="cd17930">
    <property type="entry name" value="DEXHc_cas3"/>
    <property type="match status" value="1"/>
</dbReference>
<dbReference type="GO" id="GO:0046872">
    <property type="term" value="F:metal ion binding"/>
    <property type="evidence" value="ECO:0007669"/>
    <property type="project" value="UniProtKB-KW"/>
</dbReference>
<dbReference type="GO" id="GO:0004518">
    <property type="term" value="F:nuclease activity"/>
    <property type="evidence" value="ECO:0007669"/>
    <property type="project" value="UniProtKB-KW"/>
</dbReference>
<dbReference type="InterPro" id="IPR050547">
    <property type="entry name" value="DEAD_box_RNA_helicases"/>
</dbReference>
<dbReference type="PANTHER" id="PTHR47963:SF9">
    <property type="entry name" value="CRISPR-ASSOCIATED ENDONUCLEASE_HELICASE CAS3"/>
    <property type="match status" value="1"/>
</dbReference>
<feature type="domain" description="Helicase ATP-binding" evidence="11">
    <location>
        <begin position="296"/>
        <end position="511"/>
    </location>
</feature>
<evidence type="ECO:0000256" key="4">
    <source>
        <dbReference type="ARBA" id="ARBA00022723"/>
    </source>
</evidence>
<evidence type="ECO:0000256" key="2">
    <source>
        <dbReference type="ARBA" id="ARBA00009046"/>
    </source>
</evidence>
<evidence type="ECO:0000259" key="12">
    <source>
        <dbReference type="PROSITE" id="PS51643"/>
    </source>
</evidence>
<keyword evidence="3" id="KW-0540">Nuclease</keyword>
<dbReference type="PROSITE" id="PS51192">
    <property type="entry name" value="HELICASE_ATP_BIND_1"/>
    <property type="match status" value="1"/>
</dbReference>
<evidence type="ECO:0000256" key="7">
    <source>
        <dbReference type="ARBA" id="ARBA00022806"/>
    </source>
</evidence>
<dbReference type="CDD" id="cd09641">
    <property type="entry name" value="Cas3''_I"/>
    <property type="match status" value="1"/>
</dbReference>
<keyword evidence="9" id="KW-0051">Antiviral defense</keyword>
<name>A0A895YE23_9ACTN</name>
<dbReference type="GO" id="GO:0003723">
    <property type="term" value="F:RNA binding"/>
    <property type="evidence" value="ECO:0007669"/>
    <property type="project" value="TreeGrafter"/>
</dbReference>
<evidence type="ECO:0000313" key="13">
    <source>
        <dbReference type="EMBL" id="QSB14412.1"/>
    </source>
</evidence>
<keyword evidence="6" id="KW-0378">Hydrolase</keyword>
<dbReference type="InterPro" id="IPR038257">
    <property type="entry name" value="CRISPR-assoc_Cas3_HD_sf"/>
</dbReference>
<accession>A0A895YE23</accession>
<evidence type="ECO:0000256" key="5">
    <source>
        <dbReference type="ARBA" id="ARBA00022741"/>
    </source>
</evidence>
<dbReference type="NCBIfam" id="TIGR01587">
    <property type="entry name" value="cas3_core"/>
    <property type="match status" value="1"/>
</dbReference>
<dbReference type="GO" id="GO:0016787">
    <property type="term" value="F:hydrolase activity"/>
    <property type="evidence" value="ECO:0007669"/>
    <property type="project" value="UniProtKB-KW"/>
</dbReference>
<evidence type="ECO:0000256" key="3">
    <source>
        <dbReference type="ARBA" id="ARBA00022722"/>
    </source>
</evidence>
<dbReference type="KEGG" id="nhy:JQS43_23450"/>
<keyword evidence="8" id="KW-0067">ATP-binding</keyword>
<dbReference type="InterPro" id="IPR014001">
    <property type="entry name" value="Helicase_ATP-bd"/>
</dbReference>
<evidence type="ECO:0000256" key="1">
    <source>
        <dbReference type="ARBA" id="ARBA00006847"/>
    </source>
</evidence>
<evidence type="ECO:0000313" key="14">
    <source>
        <dbReference type="Proteomes" id="UP000662857"/>
    </source>
</evidence>
<dbReference type="EMBL" id="CP070499">
    <property type="protein sequence ID" value="QSB14412.1"/>
    <property type="molecule type" value="Genomic_DNA"/>
</dbReference>
<evidence type="ECO:0000256" key="8">
    <source>
        <dbReference type="ARBA" id="ARBA00022840"/>
    </source>
</evidence>
<dbReference type="Gene3D" id="3.40.50.300">
    <property type="entry name" value="P-loop containing nucleotide triphosphate hydrolases"/>
    <property type="match status" value="2"/>
</dbReference>
<dbReference type="SMART" id="SM00487">
    <property type="entry name" value="DEXDc"/>
    <property type="match status" value="1"/>
</dbReference>
<dbReference type="InterPro" id="IPR054712">
    <property type="entry name" value="Cas3-like_dom"/>
</dbReference>
<dbReference type="PANTHER" id="PTHR47963">
    <property type="entry name" value="DEAD-BOX ATP-DEPENDENT RNA HELICASE 47, MITOCHONDRIAL"/>
    <property type="match status" value="1"/>
</dbReference>
<dbReference type="NCBIfam" id="TIGR01596">
    <property type="entry name" value="cas3_HD"/>
    <property type="match status" value="1"/>
</dbReference>
<dbReference type="Proteomes" id="UP000662857">
    <property type="component" value="Chromosome"/>
</dbReference>
<dbReference type="Pfam" id="PF18395">
    <property type="entry name" value="Cas3_C"/>
    <property type="match status" value="1"/>
</dbReference>
<dbReference type="Gene3D" id="1.10.3210.30">
    <property type="match status" value="1"/>
</dbReference>
<feature type="domain" description="HD Cas3-type" evidence="12">
    <location>
        <begin position="20"/>
        <end position="227"/>
    </location>
</feature>
<keyword evidence="4" id="KW-0479">Metal-binding</keyword>
<dbReference type="InterPro" id="IPR027417">
    <property type="entry name" value="P-loop_NTPase"/>
</dbReference>
<feature type="region of interest" description="Disordered" evidence="10">
    <location>
        <begin position="512"/>
        <end position="534"/>
    </location>
</feature>
<comment type="similarity">
    <text evidence="1">In the N-terminal section; belongs to the CRISPR-associated nuclease Cas3-HD family.</text>
</comment>
<dbReference type="InterPro" id="IPR006474">
    <property type="entry name" value="Helicase_Cas3_CRISPR-ass_core"/>
</dbReference>
<dbReference type="Pfam" id="PF18019">
    <property type="entry name" value="Cas3_HD"/>
    <property type="match status" value="1"/>
</dbReference>
<proteinExistence type="inferred from homology"/>
<evidence type="ECO:0000256" key="6">
    <source>
        <dbReference type="ARBA" id="ARBA00022801"/>
    </source>
</evidence>
<organism evidence="13 14">
    <name type="scientific">Natronosporangium hydrolyticum</name>
    <dbReference type="NCBI Taxonomy" id="2811111"/>
    <lineage>
        <taxon>Bacteria</taxon>
        <taxon>Bacillati</taxon>
        <taxon>Actinomycetota</taxon>
        <taxon>Actinomycetes</taxon>
        <taxon>Micromonosporales</taxon>
        <taxon>Micromonosporaceae</taxon>
        <taxon>Natronosporangium</taxon>
    </lineage>
</organism>
<gene>
    <name evidence="13" type="primary">cas3</name>
    <name evidence="13" type="ORF">JQS43_23450</name>
</gene>
<protein>
    <submittedName>
        <fullName evidence="13">CRISPR-associated helicase Cas3</fullName>
    </submittedName>
</protein>
<keyword evidence="5" id="KW-0547">Nucleotide-binding</keyword>